<keyword evidence="2" id="KW-1185">Reference proteome</keyword>
<dbReference type="Proteomes" id="UP000799754">
    <property type="component" value="Unassembled WGS sequence"/>
</dbReference>
<proteinExistence type="predicted"/>
<sequence length="583" mass="66237">MLLVWMLLAFAQGATSTTPVTEVAWYSAPNYRGTWDLIVSCVLTLVICVWSALHLNVPVETSRLRERNSRRLRWVLLGIFAPEVVVSTAFAQFLTARWLRNEIRADIEDRNKDKGTRSSMSEKERVSEGWSMSQCYFAVMGGIVIETGDYIAAPSPLSITAEGARLLSFLNKLPQIKESEVRDKSKADGLAKILVVLQAGWMIIQCIARVAQDLPVTLLEINTIGHVICAFALYILWWSKPLGIKDPYKIVGEHGLDKHIALMYMCSPISADREDEISEIRCLAYVAPDDRSPTTTTAKPDSRIQEIPVPKSHSTRFSVGSIGARDPLKFIGPLQKIQVGVDANHDVQYMYKCERIAPEHEEFFRLQDRNHCLQHTRDYCRRGFKDCKDRSKLSGQAKRRWTLANDIVQELWDECDKRKDYMKVFFTHSTLGIFVGEPIYIADHIPNFPGFSFLGSVNVQRDILKTVVAFAGAAYGGLHLAAWNDYFPTAVERIIWISCSCATGLTGLVLALFFLATNQLPQLENVESHVRNSRTFRFFLKRVLIPLFMTARVFIVVEAFVCLRRQPEAIYKTPEWSNYFPHL</sequence>
<name>A0ACB6S0J8_9PLEO</name>
<gene>
    <name evidence="1" type="ORF">BU25DRAFT_50081</name>
</gene>
<accession>A0ACB6S0J8</accession>
<protein>
    <submittedName>
        <fullName evidence="1">Uncharacterized protein</fullName>
    </submittedName>
</protein>
<evidence type="ECO:0000313" key="2">
    <source>
        <dbReference type="Proteomes" id="UP000799754"/>
    </source>
</evidence>
<comment type="caution">
    <text evidence="1">The sequence shown here is derived from an EMBL/GenBank/DDBJ whole genome shotgun (WGS) entry which is preliminary data.</text>
</comment>
<dbReference type="EMBL" id="MU006716">
    <property type="protein sequence ID" value="KAF2627558.1"/>
    <property type="molecule type" value="Genomic_DNA"/>
</dbReference>
<evidence type="ECO:0000313" key="1">
    <source>
        <dbReference type="EMBL" id="KAF2627558.1"/>
    </source>
</evidence>
<organism evidence="1 2">
    <name type="scientific">Macroventuria anomochaeta</name>
    <dbReference type="NCBI Taxonomy" id="301207"/>
    <lineage>
        <taxon>Eukaryota</taxon>
        <taxon>Fungi</taxon>
        <taxon>Dikarya</taxon>
        <taxon>Ascomycota</taxon>
        <taxon>Pezizomycotina</taxon>
        <taxon>Dothideomycetes</taxon>
        <taxon>Pleosporomycetidae</taxon>
        <taxon>Pleosporales</taxon>
        <taxon>Pleosporineae</taxon>
        <taxon>Didymellaceae</taxon>
        <taxon>Macroventuria</taxon>
    </lineage>
</organism>
<reference evidence="1" key="1">
    <citation type="journal article" date="2020" name="Stud. Mycol.">
        <title>101 Dothideomycetes genomes: a test case for predicting lifestyles and emergence of pathogens.</title>
        <authorList>
            <person name="Haridas S."/>
            <person name="Albert R."/>
            <person name="Binder M."/>
            <person name="Bloem J."/>
            <person name="Labutti K."/>
            <person name="Salamov A."/>
            <person name="Andreopoulos B."/>
            <person name="Baker S."/>
            <person name="Barry K."/>
            <person name="Bills G."/>
            <person name="Bluhm B."/>
            <person name="Cannon C."/>
            <person name="Castanera R."/>
            <person name="Culley D."/>
            <person name="Daum C."/>
            <person name="Ezra D."/>
            <person name="Gonzalez J."/>
            <person name="Henrissat B."/>
            <person name="Kuo A."/>
            <person name="Liang C."/>
            <person name="Lipzen A."/>
            <person name="Lutzoni F."/>
            <person name="Magnuson J."/>
            <person name="Mondo S."/>
            <person name="Nolan M."/>
            <person name="Ohm R."/>
            <person name="Pangilinan J."/>
            <person name="Park H.-J."/>
            <person name="Ramirez L."/>
            <person name="Alfaro M."/>
            <person name="Sun H."/>
            <person name="Tritt A."/>
            <person name="Yoshinaga Y."/>
            <person name="Zwiers L.-H."/>
            <person name="Turgeon B."/>
            <person name="Goodwin S."/>
            <person name="Spatafora J."/>
            <person name="Crous P."/>
            <person name="Grigoriev I."/>
        </authorList>
    </citation>
    <scope>NUCLEOTIDE SEQUENCE</scope>
    <source>
        <strain evidence="1">CBS 525.71</strain>
    </source>
</reference>